<feature type="compositionally biased region" description="Basic and acidic residues" evidence="5">
    <location>
        <begin position="388"/>
        <end position="400"/>
    </location>
</feature>
<dbReference type="AlphaFoldDB" id="A8NQU9"/>
<evidence type="ECO:0000256" key="2">
    <source>
        <dbReference type="ARBA" id="ARBA00010979"/>
    </source>
</evidence>
<dbReference type="InterPro" id="IPR007146">
    <property type="entry name" value="Sas10/Utp3/C1D"/>
</dbReference>
<dbReference type="InParanoid" id="A8NQU9"/>
<feature type="compositionally biased region" description="Basic residues" evidence="5">
    <location>
        <begin position="106"/>
        <end position="115"/>
    </location>
</feature>
<sequence length="664" mass="75400">MPRRRGSKGKAGPSKPKRASKSDASMKKWNTADDIPLDEVDEFHSNRDKILLDGDGDDYMDGDEDDEVFALKGVEDEDSDEEEDEEAELGYDDDEDMEDIPEPPKEKKKGKKKAKGKGEISSDEEEEQEPEEESWGRGKAAYYNSNADELDSDDEEGHELEEQEAKRLQNKAREHMTDDDFGLNDIVEIQKDDIDMILEEPAAPPVVAPLPTEPQEIIRHLEKTNPEALALARDWEDTAEQLIHTEQKIKQVEAETPDALSLGMLHLHYQTLLSYTTVLAFYIHLRAMPKYAQKPSLLQSHPIMKRLLTLKQALITMEDLDFTMSDDEEDEFDDDMDAVNMKWDDILQDGEQLWDKVKKRGLEQDELAELLREAEEAADLLPRKAKKEKKEKSKEKEEPPKKKRKVQKDDSESAPVFDLVEPEFVSTSKSKASSSRPALVDDSYGEAQFLQHSDAADKAARKKSLQFHTSKIESASARRQSARNQAIGGDDDIPYRERAKEKALRLEREAKKRLERQGGADLDDVDPEPPSGKRPFQDDSDDDSESDGGNDYYELVKKKSKEKKEKKKAEYEAARAAEKFQVEEEDASGPRSLTRAILKNKGLTPHRSKAVRNPRVKKRQKYEQAKKKHASQKAVYKGGVAETKGRYDGERSGISKVIKSTRLG</sequence>
<dbReference type="FunCoup" id="A8NQU9">
    <property type="interactions" value="138"/>
</dbReference>
<feature type="compositionally biased region" description="Low complexity" evidence="5">
    <location>
        <begin position="426"/>
        <end position="435"/>
    </location>
</feature>
<feature type="region of interest" description="Disordered" evidence="5">
    <location>
        <begin position="453"/>
        <end position="637"/>
    </location>
</feature>
<keyword evidence="3" id="KW-0597">Phosphoprotein</keyword>
<dbReference type="OMA" id="EEYIRPQ"/>
<comment type="caution">
    <text evidence="7">The sequence shown here is derived from an EMBL/GenBank/DDBJ whole genome shotgun (WGS) entry which is preliminary data.</text>
</comment>
<feature type="compositionally biased region" description="Acidic residues" evidence="5">
    <location>
        <begin position="121"/>
        <end position="133"/>
    </location>
</feature>
<dbReference type="PANTHER" id="PTHR13237:SF8">
    <property type="entry name" value="SOMETHING ABOUT SILENCING PROTEIN 10"/>
    <property type="match status" value="1"/>
</dbReference>
<feature type="compositionally biased region" description="Acidic residues" evidence="5">
    <location>
        <begin position="148"/>
        <end position="162"/>
    </location>
</feature>
<dbReference type="OrthoDB" id="1924577at2759"/>
<feature type="compositionally biased region" description="Basic and acidic residues" evidence="5">
    <location>
        <begin position="493"/>
        <end position="518"/>
    </location>
</feature>
<dbReference type="PANTHER" id="PTHR13237">
    <property type="entry name" value="SOMETHING ABOUT SILENCING PROTEIN 10-RELATED"/>
    <property type="match status" value="1"/>
</dbReference>
<proteinExistence type="inferred from homology"/>
<dbReference type="GO" id="GO:0032040">
    <property type="term" value="C:small-subunit processome"/>
    <property type="evidence" value="ECO:0007669"/>
    <property type="project" value="TreeGrafter"/>
</dbReference>
<evidence type="ECO:0000259" key="6">
    <source>
        <dbReference type="Pfam" id="PF09368"/>
    </source>
</evidence>
<evidence type="ECO:0000313" key="7">
    <source>
        <dbReference type="EMBL" id="EAU86259.1"/>
    </source>
</evidence>
<dbReference type="RefSeq" id="XP_001835688.1">
    <property type="nucleotide sequence ID" value="XM_001835636.1"/>
</dbReference>
<feature type="compositionally biased region" description="Acidic residues" evidence="5">
    <location>
        <begin position="75"/>
        <end position="101"/>
    </location>
</feature>
<reference evidence="7 8" key="1">
    <citation type="journal article" date="2010" name="Proc. Natl. Acad. Sci. U.S.A.">
        <title>Insights into evolution of multicellular fungi from the assembled chromosomes of the mushroom Coprinopsis cinerea (Coprinus cinereus).</title>
        <authorList>
            <person name="Stajich J.E."/>
            <person name="Wilke S.K."/>
            <person name="Ahren D."/>
            <person name="Au C.H."/>
            <person name="Birren B.W."/>
            <person name="Borodovsky M."/>
            <person name="Burns C."/>
            <person name="Canback B."/>
            <person name="Casselton L.A."/>
            <person name="Cheng C.K."/>
            <person name="Deng J."/>
            <person name="Dietrich F.S."/>
            <person name="Fargo D.C."/>
            <person name="Farman M.L."/>
            <person name="Gathman A.C."/>
            <person name="Goldberg J."/>
            <person name="Guigo R."/>
            <person name="Hoegger P.J."/>
            <person name="Hooker J.B."/>
            <person name="Huggins A."/>
            <person name="James T.Y."/>
            <person name="Kamada T."/>
            <person name="Kilaru S."/>
            <person name="Kodira C."/>
            <person name="Kues U."/>
            <person name="Kupfer D."/>
            <person name="Kwan H.S."/>
            <person name="Lomsadze A."/>
            <person name="Li W."/>
            <person name="Lilly W.W."/>
            <person name="Ma L.J."/>
            <person name="Mackey A.J."/>
            <person name="Manning G."/>
            <person name="Martin F."/>
            <person name="Muraguchi H."/>
            <person name="Natvig D.O."/>
            <person name="Palmerini H."/>
            <person name="Ramesh M.A."/>
            <person name="Rehmeyer C.J."/>
            <person name="Roe B.A."/>
            <person name="Shenoy N."/>
            <person name="Stanke M."/>
            <person name="Ter-Hovhannisyan V."/>
            <person name="Tunlid A."/>
            <person name="Velagapudi R."/>
            <person name="Vision T.J."/>
            <person name="Zeng Q."/>
            <person name="Zolan M.E."/>
            <person name="Pukkila P.J."/>
        </authorList>
    </citation>
    <scope>NUCLEOTIDE SEQUENCE [LARGE SCALE GENOMIC DNA]</scope>
    <source>
        <strain evidence="8">Okayama-7 / 130 / ATCC MYA-4618 / FGSC 9003</strain>
    </source>
</reference>
<evidence type="ECO:0000256" key="5">
    <source>
        <dbReference type="SAM" id="MobiDB-lite"/>
    </source>
</evidence>
<feature type="region of interest" description="Disordered" evidence="5">
    <location>
        <begin position="1"/>
        <end position="165"/>
    </location>
</feature>
<feature type="compositionally biased region" description="Basic and acidic residues" evidence="5">
    <location>
        <begin position="42"/>
        <end position="52"/>
    </location>
</feature>
<dbReference type="eggNOG" id="KOG3118">
    <property type="taxonomic scope" value="Eukaryota"/>
</dbReference>
<dbReference type="Pfam" id="PF09368">
    <property type="entry name" value="Sas10"/>
    <property type="match status" value="1"/>
</dbReference>
<dbReference type="KEGG" id="cci:CC1G_03470"/>
<feature type="compositionally biased region" description="Low complexity" evidence="5">
    <location>
        <begin position="474"/>
        <end position="483"/>
    </location>
</feature>
<evidence type="ECO:0000256" key="4">
    <source>
        <dbReference type="ARBA" id="ARBA00023242"/>
    </source>
</evidence>
<feature type="compositionally biased region" description="Acidic residues" evidence="5">
    <location>
        <begin position="54"/>
        <end position="68"/>
    </location>
</feature>
<comment type="subcellular location">
    <subcellularLocation>
        <location evidence="1">Nucleus</location>
    </subcellularLocation>
</comment>
<feature type="region of interest" description="Disordered" evidence="5">
    <location>
        <begin position="381"/>
        <end position="440"/>
    </location>
</feature>
<dbReference type="Pfam" id="PF04000">
    <property type="entry name" value="Sas10_Utp3"/>
    <property type="match status" value="1"/>
</dbReference>
<gene>
    <name evidence="7" type="ORF">CC1G_03470</name>
</gene>
<accession>A8NQU9</accession>
<evidence type="ECO:0000313" key="8">
    <source>
        <dbReference type="Proteomes" id="UP000001861"/>
    </source>
</evidence>
<feature type="compositionally biased region" description="Acidic residues" evidence="5">
    <location>
        <begin position="538"/>
        <end position="548"/>
    </location>
</feature>
<dbReference type="STRING" id="240176.A8NQU9"/>
<evidence type="ECO:0000256" key="3">
    <source>
        <dbReference type="ARBA" id="ARBA00022553"/>
    </source>
</evidence>
<protein>
    <recommendedName>
        <fullName evidence="6">Sas10 C-terminal domain-containing protein</fullName>
    </recommendedName>
</protein>
<evidence type="ECO:0000256" key="1">
    <source>
        <dbReference type="ARBA" id="ARBA00004123"/>
    </source>
</evidence>
<dbReference type="EMBL" id="AACS02000008">
    <property type="protein sequence ID" value="EAU86259.1"/>
    <property type="molecule type" value="Genomic_DNA"/>
</dbReference>
<feature type="domain" description="Sas10 C-terminal" evidence="6">
    <location>
        <begin position="588"/>
        <end position="663"/>
    </location>
</feature>
<keyword evidence="8" id="KW-1185">Reference proteome</keyword>
<organism evidence="7 8">
    <name type="scientific">Coprinopsis cinerea (strain Okayama-7 / 130 / ATCC MYA-4618 / FGSC 9003)</name>
    <name type="common">Inky cap fungus</name>
    <name type="synonym">Hormographiella aspergillata</name>
    <dbReference type="NCBI Taxonomy" id="240176"/>
    <lineage>
        <taxon>Eukaryota</taxon>
        <taxon>Fungi</taxon>
        <taxon>Dikarya</taxon>
        <taxon>Basidiomycota</taxon>
        <taxon>Agaricomycotina</taxon>
        <taxon>Agaricomycetes</taxon>
        <taxon>Agaricomycetidae</taxon>
        <taxon>Agaricales</taxon>
        <taxon>Agaricineae</taxon>
        <taxon>Psathyrellaceae</taxon>
        <taxon>Coprinopsis</taxon>
    </lineage>
</organism>
<dbReference type="VEuPathDB" id="FungiDB:CC1G_03470"/>
<dbReference type="GeneID" id="6012223"/>
<comment type="similarity">
    <text evidence="2">Belongs to the SAS10 family.</text>
</comment>
<feature type="compositionally biased region" description="Basic residues" evidence="5">
    <location>
        <begin position="604"/>
        <end position="631"/>
    </location>
</feature>
<feature type="compositionally biased region" description="Basic and acidic residues" evidence="5">
    <location>
        <begin position="567"/>
        <end position="582"/>
    </location>
</feature>
<dbReference type="GO" id="GO:0000462">
    <property type="term" value="P:maturation of SSU-rRNA from tricistronic rRNA transcript (SSU-rRNA, 5.8S rRNA, LSU-rRNA)"/>
    <property type="evidence" value="ECO:0007669"/>
    <property type="project" value="TreeGrafter"/>
</dbReference>
<dbReference type="Proteomes" id="UP000001861">
    <property type="component" value="Unassembled WGS sequence"/>
</dbReference>
<name>A8NQU9_COPC7</name>
<keyword evidence="4" id="KW-0539">Nucleus</keyword>
<dbReference type="InterPro" id="IPR018972">
    <property type="entry name" value="Sas10_C_dom"/>
</dbReference>